<dbReference type="RefSeq" id="WP_152307342.1">
    <property type="nucleotide sequence ID" value="NZ_CP043617.1"/>
</dbReference>
<dbReference type="Proteomes" id="UP000326944">
    <property type="component" value="Chromosome"/>
</dbReference>
<keyword evidence="2" id="KW-1185">Reference proteome</keyword>
<name>A0A5P8P138_9BACT</name>
<accession>A0A5P8P138</accession>
<evidence type="ECO:0000313" key="2">
    <source>
        <dbReference type="Proteomes" id="UP000326944"/>
    </source>
</evidence>
<reference evidence="1 2" key="1">
    <citation type="submission" date="2019-09" db="EMBL/GenBank/DDBJ databases">
        <title>Sulfurimonas gotlandica sp. nov., a chemoautotrophic and psychrotolerant epsilonproteobacterium isolated from a pelagic redoxcline, and an emended description of the genus Sulfurimonas.</title>
        <authorList>
            <person name="Wang S."/>
            <person name="Jiang L."/>
            <person name="Shao S."/>
        </authorList>
    </citation>
    <scope>NUCLEOTIDE SEQUENCE [LARGE SCALE GENOMIC DNA]</scope>
    <source>
        <strain evidence="1 2">GYSZ_1</strain>
    </source>
</reference>
<dbReference type="AlphaFoldDB" id="A0A5P8P138"/>
<gene>
    <name evidence="1" type="ORF">FJR48_06530</name>
</gene>
<sequence length="148" mass="17467">MLKIVKKIKNTETTQQALEYVSEIREVKLAKLIMDLKNEYNLYEKLERIGYKIAIRKAKTSEELELCAVTIEENYYGEYDADLWAEEIRIKAYGALCYINNYFRSAQYEAFVDFTKTVKIQDPFEPISKEFLKLTQNYAPIHLVESIK</sequence>
<evidence type="ECO:0000313" key="1">
    <source>
        <dbReference type="EMBL" id="QFR49399.1"/>
    </source>
</evidence>
<dbReference type="EMBL" id="CP043617">
    <property type="protein sequence ID" value="QFR49399.1"/>
    <property type="molecule type" value="Genomic_DNA"/>
</dbReference>
<proteinExistence type="predicted"/>
<dbReference type="KEGG" id="sulg:FJR48_06530"/>
<protein>
    <submittedName>
        <fullName evidence="1">Uncharacterized protein</fullName>
    </submittedName>
</protein>
<organism evidence="1 2">
    <name type="scientific">Sulfurimonas lithotrophica</name>
    <dbReference type="NCBI Taxonomy" id="2590022"/>
    <lineage>
        <taxon>Bacteria</taxon>
        <taxon>Pseudomonadati</taxon>
        <taxon>Campylobacterota</taxon>
        <taxon>Epsilonproteobacteria</taxon>
        <taxon>Campylobacterales</taxon>
        <taxon>Sulfurimonadaceae</taxon>
        <taxon>Sulfurimonas</taxon>
    </lineage>
</organism>